<gene>
    <name evidence="1" type="ORF">AB1Y20_006204</name>
</gene>
<evidence type="ECO:0000313" key="2">
    <source>
        <dbReference type="Proteomes" id="UP001515480"/>
    </source>
</evidence>
<sequence length="76" mass="8917">MWLCYRSRLRFPDRKKLRKMAQTRCASALIRIGQRQAAVIHGNFRGLDRFEFLMTPPAQRRNLTHVANSTRCIPST</sequence>
<protein>
    <submittedName>
        <fullName evidence="1">Uncharacterized protein</fullName>
    </submittedName>
</protein>
<dbReference type="AlphaFoldDB" id="A0AB34J405"/>
<dbReference type="EMBL" id="JBGBPQ010000014">
    <property type="protein sequence ID" value="KAL1511403.1"/>
    <property type="molecule type" value="Genomic_DNA"/>
</dbReference>
<evidence type="ECO:0000313" key="1">
    <source>
        <dbReference type="EMBL" id="KAL1511403.1"/>
    </source>
</evidence>
<comment type="caution">
    <text evidence="1">The sequence shown here is derived from an EMBL/GenBank/DDBJ whole genome shotgun (WGS) entry which is preliminary data.</text>
</comment>
<dbReference type="Proteomes" id="UP001515480">
    <property type="component" value="Unassembled WGS sequence"/>
</dbReference>
<reference evidence="1 2" key="1">
    <citation type="journal article" date="2024" name="Science">
        <title>Giant polyketide synthase enzymes in the biosynthesis of giant marine polyether toxins.</title>
        <authorList>
            <person name="Fallon T.R."/>
            <person name="Shende V.V."/>
            <person name="Wierzbicki I.H."/>
            <person name="Pendleton A.L."/>
            <person name="Watervoot N.F."/>
            <person name="Auber R.P."/>
            <person name="Gonzalez D.J."/>
            <person name="Wisecaver J.H."/>
            <person name="Moore B.S."/>
        </authorList>
    </citation>
    <scope>NUCLEOTIDE SEQUENCE [LARGE SCALE GENOMIC DNA]</scope>
    <source>
        <strain evidence="1 2">12B1</strain>
    </source>
</reference>
<name>A0AB34J405_PRYPA</name>
<keyword evidence="2" id="KW-1185">Reference proteome</keyword>
<organism evidence="1 2">
    <name type="scientific">Prymnesium parvum</name>
    <name type="common">Toxic golden alga</name>
    <dbReference type="NCBI Taxonomy" id="97485"/>
    <lineage>
        <taxon>Eukaryota</taxon>
        <taxon>Haptista</taxon>
        <taxon>Haptophyta</taxon>
        <taxon>Prymnesiophyceae</taxon>
        <taxon>Prymnesiales</taxon>
        <taxon>Prymnesiaceae</taxon>
        <taxon>Prymnesium</taxon>
    </lineage>
</organism>
<proteinExistence type="predicted"/>
<accession>A0AB34J405</accession>